<feature type="transmembrane region" description="Helical" evidence="14">
    <location>
        <begin position="808"/>
        <end position="827"/>
    </location>
</feature>
<feature type="compositionally biased region" description="Basic and acidic residues" evidence="13">
    <location>
        <begin position="1113"/>
        <end position="1127"/>
    </location>
</feature>
<keyword evidence="11" id="KW-0325">Glycoprotein</keyword>
<evidence type="ECO:0000256" key="11">
    <source>
        <dbReference type="ARBA" id="ARBA00023180"/>
    </source>
</evidence>
<reference evidence="16" key="2">
    <citation type="submission" date="2022-10" db="EMBL/GenBank/DDBJ databases">
        <authorList>
            <consortium name="ENA_rothamsted_submissions"/>
            <consortium name="culmorum"/>
            <person name="King R."/>
        </authorList>
    </citation>
    <scope>NUCLEOTIDE SEQUENCE</scope>
</reference>
<feature type="region of interest" description="Disordered" evidence="13">
    <location>
        <begin position="1113"/>
        <end position="1153"/>
    </location>
</feature>
<dbReference type="GO" id="GO:0007156">
    <property type="term" value="P:homophilic cell adhesion via plasma membrane adhesion molecules"/>
    <property type="evidence" value="ECO:0007669"/>
    <property type="project" value="InterPro"/>
</dbReference>
<evidence type="ECO:0000256" key="2">
    <source>
        <dbReference type="ARBA" id="ARBA00022475"/>
    </source>
</evidence>
<dbReference type="InterPro" id="IPR002126">
    <property type="entry name" value="Cadherin-like_dom"/>
</dbReference>
<accession>A0A9P0GWS5</accession>
<evidence type="ECO:0000256" key="5">
    <source>
        <dbReference type="ARBA" id="ARBA00022729"/>
    </source>
</evidence>
<dbReference type="GO" id="GO:0008013">
    <property type="term" value="F:beta-catenin binding"/>
    <property type="evidence" value="ECO:0007669"/>
    <property type="project" value="TreeGrafter"/>
</dbReference>
<comment type="subcellular location">
    <subcellularLocation>
        <location evidence="1">Cell membrane</location>
        <topology evidence="1">Single-pass type I membrane protein</topology>
    </subcellularLocation>
</comment>
<proteinExistence type="predicted"/>
<feature type="region of interest" description="Disordered" evidence="13">
    <location>
        <begin position="1185"/>
        <end position="1365"/>
    </location>
</feature>
<feature type="compositionally biased region" description="Basic and acidic residues" evidence="13">
    <location>
        <begin position="1329"/>
        <end position="1349"/>
    </location>
</feature>
<feature type="region of interest" description="Disordered" evidence="13">
    <location>
        <begin position="1027"/>
        <end position="1095"/>
    </location>
</feature>
<dbReference type="PROSITE" id="PS00232">
    <property type="entry name" value="CADHERIN_1"/>
    <property type="match status" value="1"/>
</dbReference>
<evidence type="ECO:0000256" key="6">
    <source>
        <dbReference type="ARBA" id="ARBA00022737"/>
    </source>
</evidence>
<dbReference type="FunFam" id="2.60.40.60:FF:000289">
    <property type="entry name" value="cadherin-86C isoform X2"/>
    <property type="match status" value="1"/>
</dbReference>
<evidence type="ECO:0000256" key="10">
    <source>
        <dbReference type="ARBA" id="ARBA00023136"/>
    </source>
</evidence>
<keyword evidence="5" id="KW-0732">Signal</keyword>
<keyword evidence="9 14" id="KW-1133">Transmembrane helix</keyword>
<dbReference type="PRINTS" id="PR00205">
    <property type="entry name" value="CADHERIN"/>
</dbReference>
<feature type="compositionally biased region" description="Basic and acidic residues" evidence="13">
    <location>
        <begin position="1190"/>
        <end position="1210"/>
    </location>
</feature>
<feature type="domain" description="Cadherin" evidence="15">
    <location>
        <begin position="258"/>
        <end position="374"/>
    </location>
</feature>
<dbReference type="PANTHER" id="PTHR24027">
    <property type="entry name" value="CADHERIN-23"/>
    <property type="match status" value="1"/>
</dbReference>
<evidence type="ECO:0000256" key="3">
    <source>
        <dbReference type="ARBA" id="ARBA00022692"/>
    </source>
</evidence>
<dbReference type="CDD" id="cd11304">
    <property type="entry name" value="Cadherin_repeat"/>
    <property type="match status" value="5"/>
</dbReference>
<dbReference type="InterPro" id="IPR015919">
    <property type="entry name" value="Cadherin-like_sf"/>
</dbReference>
<evidence type="ECO:0000313" key="17">
    <source>
        <dbReference type="Proteomes" id="UP001153737"/>
    </source>
</evidence>
<keyword evidence="10 14" id="KW-0472">Membrane</keyword>
<dbReference type="SMART" id="SM00112">
    <property type="entry name" value="CA"/>
    <property type="match status" value="4"/>
</dbReference>
<feature type="compositionally biased region" description="Acidic residues" evidence="13">
    <location>
        <begin position="1062"/>
        <end position="1073"/>
    </location>
</feature>
<dbReference type="OrthoDB" id="8188793at2759"/>
<keyword evidence="7 12" id="KW-0106">Calcium</keyword>
<name>A0A9P0GWS5_PHACE</name>
<feature type="compositionally biased region" description="Basic and acidic residues" evidence="13">
    <location>
        <begin position="1260"/>
        <end position="1279"/>
    </location>
</feature>
<dbReference type="FunFam" id="2.60.40.60:FF:000015">
    <property type="entry name" value="FAT atypical cadherin 1"/>
    <property type="match status" value="1"/>
</dbReference>
<evidence type="ECO:0000259" key="15">
    <source>
        <dbReference type="PROSITE" id="PS50268"/>
    </source>
</evidence>
<feature type="domain" description="Cadherin" evidence="15">
    <location>
        <begin position="375"/>
        <end position="485"/>
    </location>
</feature>
<keyword evidence="8" id="KW-0130">Cell adhesion</keyword>
<evidence type="ECO:0000313" key="16">
    <source>
        <dbReference type="EMBL" id="CAH1173879.1"/>
    </source>
</evidence>
<keyword evidence="3 14" id="KW-0812">Transmembrane</keyword>
<sequence length="1390" mass="156891">MGSRVKNSTPRLLHTIMHWLLLVYGPFLVASVPRFDPSAVLRDILVPADAAAGSVIYRLRASDPTFDYPLVFDVKGQSSHVEVESLNCSRFNSVCQANVVLKTRIEAGRIYDFTLEVRSQRNEFATMDCSFRATNATTPVHKIFPGAPSLLSISEGARRNAELGTVLVRGNPNSSKTVLLELWGSPEFGLHQKLVTDWDAEGTVLLLSALDYEKKNMHHLTILANDPWTDMREDTRNIASWPLLVVVVDEQDTPPVFSIAPPTTTLSPSLRPDDVILRVYAEDGDRGNPRAIEYRLLPNDDNSGTFFNMDENSGELRLARPLTDIVTVFNNGKPILINVVAEEIRSDAEEAPAQSSTVQLALIPPGVTARSPTFGAIEYNALLDENAPTGSVLDLAQAEVNTQPGDVVALELENNNGTFDISPTTIIGGHSKFFISVHDPKLLDYESRQSVECYIVAKELGAGNYTARAKLSVLLNNVNDNPPKFTQQEYYASVQEHAKVGTNVLVVEAVDGDKDPKSKIRYTKLVGTGKELFSLDPDKGLIAVADSVNLDAESKPLLRLMVEAIDDNGVGLRITSLVTISLIDINDNIPLFEKTIYEFILNKDKIGFTNTAIIRATDKDISPPNNEVHYEILNIPNNLYIDEKSGELTVTGIWKSSEVTVLRARVWDGGVPRLSSECEIRIYPSEGQARKMVFIVPGTNPDRVKVAETLRTLTGGIVSIQNIRPYTGDEPGAMYVSNTYEGERSVVEATVTFFKDSIVDLNEINRIINSRKKENQGKEIGIIDNENQENKVREREIIRIKESDSSNLLWLLILFFIILIIALLALICCCLCKQCPLYNYVLFKKRKDTPVIEKIEKIHIIGSGQGRENKSVQVAEWFGRKEAWTPENAMIDHEAESMRRHEMDRGSENEEVKRTIPRPTQIQQEPLRDQFYYREGNTDILRLITRGGDAQRPISLADPPYMAADSGKDILMRRFMEQQTEGTRSQVFLPNTVNRLQAEQEIENSLRQQNALLRQILLERERDLRLETQSLPAGTQTDQDAETQTEPIYLRPPLRKVRSDNDQSDPSDHEDEISAVKAKARRRHGKKSQMKREIRTPIQEEVEIEIIKKPVEDNHTMYRQTKTSELRTRRKSRASSGTRSSQSRSSKSNGLRKEVLEEISASLEQMRSDGEEQYYQKREIFSDDSLEITPRSDKTSTDSARQKYHSESDLRQVSPSRKQDSLRRRRNGFKSRSQIDLTRSETERKQRKITTKHQGSRYMEWYKKKPTSDTNEKRDEKARQNQNAKKSVEVVGSKLAASSRVGKDTGADARKDKDAKKNSVGPEHPLLQHSERRFEVQYPEKNKTIKKPEEDNDSGIVLNRPPITQKKSVFTIAYNDIHTKQLRADSTTSP</sequence>
<feature type="compositionally biased region" description="Basic residues" evidence="13">
    <location>
        <begin position="1245"/>
        <end position="1255"/>
    </location>
</feature>
<organism evidence="16 17">
    <name type="scientific">Phaedon cochleariae</name>
    <name type="common">Mustard beetle</name>
    <dbReference type="NCBI Taxonomy" id="80249"/>
    <lineage>
        <taxon>Eukaryota</taxon>
        <taxon>Metazoa</taxon>
        <taxon>Ecdysozoa</taxon>
        <taxon>Arthropoda</taxon>
        <taxon>Hexapoda</taxon>
        <taxon>Insecta</taxon>
        <taxon>Pterygota</taxon>
        <taxon>Neoptera</taxon>
        <taxon>Endopterygota</taxon>
        <taxon>Coleoptera</taxon>
        <taxon>Polyphaga</taxon>
        <taxon>Cucujiformia</taxon>
        <taxon>Chrysomeloidea</taxon>
        <taxon>Chrysomelidae</taxon>
        <taxon>Chrysomelinae</taxon>
        <taxon>Chrysomelini</taxon>
        <taxon>Phaedon</taxon>
    </lineage>
</organism>
<dbReference type="PANTHER" id="PTHR24027:SF438">
    <property type="entry name" value="CADHERIN 23"/>
    <property type="match status" value="1"/>
</dbReference>
<dbReference type="InterPro" id="IPR039808">
    <property type="entry name" value="Cadherin"/>
</dbReference>
<evidence type="ECO:0000256" key="7">
    <source>
        <dbReference type="ARBA" id="ARBA00022837"/>
    </source>
</evidence>
<dbReference type="Proteomes" id="UP001153737">
    <property type="component" value="Chromosome 6"/>
</dbReference>
<dbReference type="GO" id="GO:0016477">
    <property type="term" value="P:cell migration"/>
    <property type="evidence" value="ECO:0007669"/>
    <property type="project" value="TreeGrafter"/>
</dbReference>
<evidence type="ECO:0000256" key="12">
    <source>
        <dbReference type="PROSITE-ProRule" id="PRU00043"/>
    </source>
</evidence>
<protein>
    <recommendedName>
        <fullName evidence="15">Cadherin domain-containing protein</fullName>
    </recommendedName>
</protein>
<evidence type="ECO:0000256" key="4">
    <source>
        <dbReference type="ARBA" id="ARBA00022723"/>
    </source>
</evidence>
<keyword evidence="4" id="KW-0479">Metal-binding</keyword>
<evidence type="ECO:0000256" key="9">
    <source>
        <dbReference type="ARBA" id="ARBA00022989"/>
    </source>
</evidence>
<feature type="transmembrane region" description="Helical" evidence="14">
    <location>
        <begin position="12"/>
        <end position="32"/>
    </location>
</feature>
<keyword evidence="6" id="KW-0677">Repeat</keyword>
<gene>
    <name evidence="16" type="ORF">PHAECO_LOCUS10163</name>
</gene>
<feature type="compositionally biased region" description="Low complexity" evidence="13">
    <location>
        <begin position="1134"/>
        <end position="1148"/>
    </location>
</feature>
<dbReference type="InterPro" id="IPR020894">
    <property type="entry name" value="Cadherin_CS"/>
</dbReference>
<feature type="compositionally biased region" description="Basic residues" evidence="13">
    <location>
        <begin position="1078"/>
        <end position="1089"/>
    </location>
</feature>
<evidence type="ECO:0000256" key="1">
    <source>
        <dbReference type="ARBA" id="ARBA00004251"/>
    </source>
</evidence>
<dbReference type="Gene3D" id="2.60.40.60">
    <property type="entry name" value="Cadherins"/>
    <property type="match status" value="5"/>
</dbReference>
<evidence type="ECO:0000256" key="8">
    <source>
        <dbReference type="ARBA" id="ARBA00022889"/>
    </source>
</evidence>
<keyword evidence="2" id="KW-1003">Cell membrane</keyword>
<feature type="domain" description="Cadherin" evidence="15">
    <location>
        <begin position="145"/>
        <end position="257"/>
    </location>
</feature>
<feature type="compositionally biased region" description="Low complexity" evidence="13">
    <location>
        <begin position="1035"/>
        <end position="1046"/>
    </location>
</feature>
<dbReference type="GO" id="GO:0005509">
    <property type="term" value="F:calcium ion binding"/>
    <property type="evidence" value="ECO:0007669"/>
    <property type="project" value="UniProtKB-UniRule"/>
</dbReference>
<dbReference type="PROSITE" id="PS50268">
    <property type="entry name" value="CADHERIN_2"/>
    <property type="match status" value="4"/>
</dbReference>
<dbReference type="Pfam" id="PF00028">
    <property type="entry name" value="Cadherin"/>
    <property type="match status" value="1"/>
</dbReference>
<feature type="domain" description="Cadherin" evidence="15">
    <location>
        <begin position="486"/>
        <end position="592"/>
    </location>
</feature>
<evidence type="ECO:0000256" key="14">
    <source>
        <dbReference type="SAM" id="Phobius"/>
    </source>
</evidence>
<dbReference type="EMBL" id="OU896712">
    <property type="protein sequence ID" value="CAH1173879.1"/>
    <property type="molecule type" value="Genomic_DNA"/>
</dbReference>
<dbReference type="GO" id="GO:0045296">
    <property type="term" value="F:cadherin binding"/>
    <property type="evidence" value="ECO:0007669"/>
    <property type="project" value="TreeGrafter"/>
</dbReference>
<dbReference type="GO" id="GO:0016342">
    <property type="term" value="C:catenin complex"/>
    <property type="evidence" value="ECO:0007669"/>
    <property type="project" value="TreeGrafter"/>
</dbReference>
<keyword evidence="17" id="KW-1185">Reference proteome</keyword>
<evidence type="ECO:0000256" key="13">
    <source>
        <dbReference type="SAM" id="MobiDB-lite"/>
    </source>
</evidence>
<dbReference type="SUPFAM" id="SSF49313">
    <property type="entry name" value="Cadherin-like"/>
    <property type="match status" value="4"/>
</dbReference>
<feature type="compositionally biased region" description="Basic and acidic residues" evidence="13">
    <location>
        <begin position="1301"/>
        <end position="1317"/>
    </location>
</feature>
<reference evidence="16" key="1">
    <citation type="submission" date="2022-01" db="EMBL/GenBank/DDBJ databases">
        <authorList>
            <person name="King R."/>
        </authorList>
    </citation>
    <scope>NUCLEOTIDE SEQUENCE</scope>
</reference>